<dbReference type="STRING" id="1224163.B841_00435"/>
<dbReference type="RefSeq" id="WP_020933505.1">
    <property type="nucleotide sequence ID" value="NC_021915.1"/>
</dbReference>
<accession>S5SZ76</accession>
<dbReference type="PATRIC" id="fig|1224163.3.peg.87"/>
<dbReference type="PANTHER" id="PTHR43537:SF45">
    <property type="entry name" value="GNTR FAMILY REGULATORY PROTEIN"/>
    <property type="match status" value="1"/>
</dbReference>
<dbReference type="PROSITE" id="PS50949">
    <property type="entry name" value="HTH_GNTR"/>
    <property type="match status" value="1"/>
</dbReference>
<dbReference type="eggNOG" id="COG1802">
    <property type="taxonomic scope" value="Bacteria"/>
</dbReference>
<dbReference type="SUPFAM" id="SSF48008">
    <property type="entry name" value="GntR ligand-binding domain-like"/>
    <property type="match status" value="1"/>
</dbReference>
<dbReference type="Gene3D" id="1.20.120.530">
    <property type="entry name" value="GntR ligand-binding domain-like"/>
    <property type="match status" value="1"/>
</dbReference>
<dbReference type="SUPFAM" id="SSF46785">
    <property type="entry name" value="Winged helix' DNA-binding domain"/>
    <property type="match status" value="1"/>
</dbReference>
<dbReference type="AlphaFoldDB" id="S5SZ76"/>
<dbReference type="SMART" id="SM00345">
    <property type="entry name" value="HTH_GNTR"/>
    <property type="match status" value="1"/>
</dbReference>
<dbReference type="HOGENOM" id="CLU_017584_5_4_11"/>
<protein>
    <submittedName>
        <fullName evidence="5">GntR family transcriptional regulator</fullName>
    </submittedName>
</protein>
<dbReference type="EMBL" id="CP003924">
    <property type="protein sequence ID" value="AGS33570.1"/>
    <property type="molecule type" value="Genomic_DNA"/>
</dbReference>
<sequence>MPDQTAATKRGSLAAKAAARVREDILSKKLVPGTTVRPEDVGRELGISQTPAREALQALRTEGFLNRTQGVGFVVAPLTADDLRDIFTAHAFLAGELTFRAVRNATETDVDELEAVHYELMAAERRKDRDRAEERNHAFHRLITQLGDSPKLAQILGIVARYIPRSFYVEVEGWDAASAQDHEAILAAFRARDADAAREAMAEHMTNAGRLLAQAFE</sequence>
<dbReference type="Pfam" id="PF00392">
    <property type="entry name" value="GntR"/>
    <property type="match status" value="1"/>
</dbReference>
<dbReference type="InterPro" id="IPR008920">
    <property type="entry name" value="TF_FadR/GntR_C"/>
</dbReference>
<dbReference type="Proteomes" id="UP000015388">
    <property type="component" value="Chromosome"/>
</dbReference>
<keyword evidence="3" id="KW-0804">Transcription</keyword>
<dbReference type="InterPro" id="IPR000524">
    <property type="entry name" value="Tscrpt_reg_HTH_GntR"/>
</dbReference>
<evidence type="ECO:0000313" key="6">
    <source>
        <dbReference type="Proteomes" id="UP000015388"/>
    </source>
</evidence>
<dbReference type="InterPro" id="IPR011711">
    <property type="entry name" value="GntR_C"/>
</dbReference>
<dbReference type="InterPro" id="IPR036390">
    <property type="entry name" value="WH_DNA-bd_sf"/>
</dbReference>
<keyword evidence="6" id="KW-1185">Reference proteome</keyword>
<evidence type="ECO:0000256" key="1">
    <source>
        <dbReference type="ARBA" id="ARBA00023015"/>
    </source>
</evidence>
<dbReference type="Gene3D" id="1.10.10.10">
    <property type="entry name" value="Winged helix-like DNA-binding domain superfamily/Winged helix DNA-binding domain"/>
    <property type="match status" value="1"/>
</dbReference>
<keyword evidence="1" id="KW-0805">Transcription regulation</keyword>
<dbReference type="KEGG" id="cmd:B841_00435"/>
<feature type="domain" description="HTH gntR-type" evidence="4">
    <location>
        <begin position="11"/>
        <end position="78"/>
    </location>
</feature>
<dbReference type="GO" id="GO:0003700">
    <property type="term" value="F:DNA-binding transcription factor activity"/>
    <property type="evidence" value="ECO:0007669"/>
    <property type="project" value="InterPro"/>
</dbReference>
<dbReference type="OrthoDB" id="3186208at2"/>
<evidence type="ECO:0000256" key="3">
    <source>
        <dbReference type="ARBA" id="ARBA00023163"/>
    </source>
</evidence>
<dbReference type="PANTHER" id="PTHR43537">
    <property type="entry name" value="TRANSCRIPTIONAL REGULATOR, GNTR FAMILY"/>
    <property type="match status" value="1"/>
</dbReference>
<evidence type="ECO:0000313" key="5">
    <source>
        <dbReference type="EMBL" id="AGS33570.1"/>
    </source>
</evidence>
<reference evidence="5 6" key="1">
    <citation type="submission" date="2012-11" db="EMBL/GenBank/DDBJ databases">
        <title>The complete genome sequence of Corynebacterium maris Coryn-1 (=DSM 45190).</title>
        <authorList>
            <person name="Schaffert L."/>
            <person name="Albersmeier A."/>
            <person name="Kalinowski J."/>
            <person name="Ruckert C."/>
        </authorList>
    </citation>
    <scope>NUCLEOTIDE SEQUENCE [LARGE SCALE GENOMIC DNA]</scope>
    <source>
        <strain evidence="6">Coryn-1</strain>
    </source>
</reference>
<gene>
    <name evidence="5" type="ORF">B841_00435</name>
</gene>
<evidence type="ECO:0000259" key="4">
    <source>
        <dbReference type="PROSITE" id="PS50949"/>
    </source>
</evidence>
<evidence type="ECO:0000256" key="2">
    <source>
        <dbReference type="ARBA" id="ARBA00023125"/>
    </source>
</evidence>
<organism evidence="5 6">
    <name type="scientific">Corynebacterium maris DSM 45190</name>
    <dbReference type="NCBI Taxonomy" id="1224163"/>
    <lineage>
        <taxon>Bacteria</taxon>
        <taxon>Bacillati</taxon>
        <taxon>Actinomycetota</taxon>
        <taxon>Actinomycetes</taxon>
        <taxon>Mycobacteriales</taxon>
        <taxon>Corynebacteriaceae</taxon>
        <taxon>Corynebacterium</taxon>
    </lineage>
</organism>
<dbReference type="Pfam" id="PF07729">
    <property type="entry name" value="FCD"/>
    <property type="match status" value="1"/>
</dbReference>
<dbReference type="SMART" id="SM00895">
    <property type="entry name" value="FCD"/>
    <property type="match status" value="1"/>
</dbReference>
<keyword evidence="2" id="KW-0238">DNA-binding</keyword>
<name>S5SZ76_9CORY</name>
<proteinExistence type="predicted"/>
<dbReference type="InterPro" id="IPR036388">
    <property type="entry name" value="WH-like_DNA-bd_sf"/>
</dbReference>
<dbReference type="GO" id="GO:0003677">
    <property type="term" value="F:DNA binding"/>
    <property type="evidence" value="ECO:0007669"/>
    <property type="project" value="UniProtKB-KW"/>
</dbReference>